<dbReference type="Proteomes" id="UP000886887">
    <property type="component" value="Unassembled WGS sequence"/>
</dbReference>
<dbReference type="InterPro" id="IPR036465">
    <property type="entry name" value="vWFA_dom_sf"/>
</dbReference>
<dbReference type="AlphaFoldDB" id="A0A9D0ZD63"/>
<gene>
    <name evidence="1" type="ORF">IAB73_08850</name>
</gene>
<dbReference type="SUPFAM" id="SSF53300">
    <property type="entry name" value="vWA-like"/>
    <property type="match status" value="1"/>
</dbReference>
<reference evidence="1" key="1">
    <citation type="submission" date="2020-10" db="EMBL/GenBank/DDBJ databases">
        <authorList>
            <person name="Gilroy R."/>
        </authorList>
    </citation>
    <scope>NUCLEOTIDE SEQUENCE</scope>
    <source>
        <strain evidence="1">ChiSxjej2B14-6234</strain>
    </source>
</reference>
<reference evidence="1" key="2">
    <citation type="journal article" date="2021" name="PeerJ">
        <title>Extensive microbial diversity within the chicken gut microbiome revealed by metagenomics and culture.</title>
        <authorList>
            <person name="Gilroy R."/>
            <person name="Ravi A."/>
            <person name="Getino M."/>
            <person name="Pursley I."/>
            <person name="Horton D.L."/>
            <person name="Alikhan N.F."/>
            <person name="Baker D."/>
            <person name="Gharbi K."/>
            <person name="Hall N."/>
            <person name="Watson M."/>
            <person name="Adriaenssens E.M."/>
            <person name="Foster-Nyarko E."/>
            <person name="Jarju S."/>
            <person name="Secka A."/>
            <person name="Antonio M."/>
            <person name="Oren A."/>
            <person name="Chaudhuri R.R."/>
            <person name="La Ragione R."/>
            <person name="Hildebrand F."/>
            <person name="Pallen M.J."/>
        </authorList>
    </citation>
    <scope>NUCLEOTIDE SEQUENCE</scope>
    <source>
        <strain evidence="1">ChiSxjej2B14-6234</strain>
    </source>
</reference>
<dbReference type="EMBL" id="DVFJ01000032">
    <property type="protein sequence ID" value="HIQ72298.1"/>
    <property type="molecule type" value="Genomic_DNA"/>
</dbReference>
<sequence>MHPEGRLKEGPQLNRHLTELVFILDRSGSMRGLEQDTIGGFNAMLDRQREAEGQALVSTVLFDSGTEVIHDRVDVRKVEPMTEKQYAVRGCTALLDAVGGAIHHIGNVHKYAREEDRPARTLFVITTDGMENASRRYDAGRVREMIRRQTEQYGWEFLFLGANIDAVQTAGRFGIDADRAANYHSDSRGTALNYDVLGDAIHAVRGGRPLDSNWKQRIDKDYQSRK</sequence>
<evidence type="ECO:0000313" key="2">
    <source>
        <dbReference type="Proteomes" id="UP000886887"/>
    </source>
</evidence>
<accession>A0A9D0ZD63</accession>
<name>A0A9D0ZD63_9FIRM</name>
<organism evidence="1 2">
    <name type="scientific">Candidatus Onthenecus intestinigallinarum</name>
    <dbReference type="NCBI Taxonomy" id="2840875"/>
    <lineage>
        <taxon>Bacteria</taxon>
        <taxon>Bacillati</taxon>
        <taxon>Bacillota</taxon>
        <taxon>Clostridia</taxon>
        <taxon>Eubacteriales</taxon>
        <taxon>Candidatus Onthenecus</taxon>
    </lineage>
</organism>
<evidence type="ECO:0000313" key="1">
    <source>
        <dbReference type="EMBL" id="HIQ72298.1"/>
    </source>
</evidence>
<comment type="caution">
    <text evidence="1">The sequence shown here is derived from an EMBL/GenBank/DDBJ whole genome shotgun (WGS) entry which is preliminary data.</text>
</comment>
<dbReference type="Gene3D" id="3.40.50.410">
    <property type="entry name" value="von Willebrand factor, type A domain"/>
    <property type="match status" value="1"/>
</dbReference>
<protein>
    <submittedName>
        <fullName evidence="1">VWA domain-containing protein</fullName>
    </submittedName>
</protein>
<proteinExistence type="predicted"/>